<dbReference type="PRINTS" id="PR00014">
    <property type="entry name" value="FNTYPEIII"/>
</dbReference>
<dbReference type="PANTHER" id="PTHR23036">
    <property type="entry name" value="CYTOKINE RECEPTOR"/>
    <property type="match status" value="1"/>
</dbReference>
<keyword evidence="2" id="KW-0677">Repeat</keyword>
<dbReference type="EMBL" id="DS985286">
    <property type="protein sequence ID" value="EDV19118.1"/>
    <property type="molecule type" value="Genomic_DNA"/>
</dbReference>
<keyword evidence="4" id="KW-0675">Receptor</keyword>
<dbReference type="OMA" id="FSFRIEW"/>
<evidence type="ECO:0000256" key="3">
    <source>
        <dbReference type="ARBA" id="ARBA00023157"/>
    </source>
</evidence>
<evidence type="ECO:0000313" key="7">
    <source>
        <dbReference type="EMBL" id="EDV19118.1"/>
    </source>
</evidence>
<dbReference type="PROSITE" id="PS50853">
    <property type="entry name" value="FN3"/>
    <property type="match status" value="1"/>
</dbReference>
<feature type="non-terminal residue" evidence="7">
    <location>
        <position position="89"/>
    </location>
</feature>
<evidence type="ECO:0000313" key="8">
    <source>
        <dbReference type="Proteomes" id="UP000009022"/>
    </source>
</evidence>
<dbReference type="Proteomes" id="UP000009022">
    <property type="component" value="Unassembled WGS sequence"/>
</dbReference>
<dbReference type="eggNOG" id="KOG4228">
    <property type="taxonomic scope" value="Eukaryota"/>
</dbReference>
<dbReference type="PANTHER" id="PTHR23036:SF151">
    <property type="entry name" value="FIBRONECTIN TYPE-III DOMAIN-CONTAINING PROTEIN"/>
    <property type="match status" value="1"/>
</dbReference>
<evidence type="ECO:0000256" key="1">
    <source>
        <dbReference type="ARBA" id="ARBA00022729"/>
    </source>
</evidence>
<dbReference type="SMART" id="SM00060">
    <property type="entry name" value="FN3"/>
    <property type="match status" value="1"/>
</dbReference>
<feature type="domain" description="Fibronectin type-III" evidence="6">
    <location>
        <begin position="5"/>
        <end position="89"/>
    </location>
</feature>
<dbReference type="RefSeq" id="XP_002118397.1">
    <property type="nucleotide sequence ID" value="XM_002118361.1"/>
</dbReference>
<dbReference type="AlphaFoldDB" id="B3SDS8"/>
<dbReference type="CDD" id="cd00063">
    <property type="entry name" value="FN3"/>
    <property type="match status" value="1"/>
</dbReference>
<proteinExistence type="predicted"/>
<keyword evidence="1" id="KW-0732">Signal</keyword>
<gene>
    <name evidence="7" type="ORF">TRIADDRAFT_3903</name>
</gene>
<dbReference type="GeneID" id="6759610"/>
<evidence type="ECO:0000256" key="5">
    <source>
        <dbReference type="ARBA" id="ARBA00023180"/>
    </source>
</evidence>
<evidence type="ECO:0000256" key="2">
    <source>
        <dbReference type="ARBA" id="ARBA00022737"/>
    </source>
</evidence>
<evidence type="ECO:0000259" key="6">
    <source>
        <dbReference type="PROSITE" id="PS50853"/>
    </source>
</evidence>
<dbReference type="KEGG" id="tad:TRIADDRAFT_3903"/>
<reference evidence="7 8" key="1">
    <citation type="journal article" date="2008" name="Nature">
        <title>The Trichoplax genome and the nature of placozoans.</title>
        <authorList>
            <person name="Srivastava M."/>
            <person name="Begovic E."/>
            <person name="Chapman J."/>
            <person name="Putnam N.H."/>
            <person name="Hellsten U."/>
            <person name="Kawashima T."/>
            <person name="Kuo A."/>
            <person name="Mitros T."/>
            <person name="Salamov A."/>
            <person name="Carpenter M.L."/>
            <person name="Signorovitch A.Y."/>
            <person name="Moreno M.A."/>
            <person name="Kamm K."/>
            <person name="Grimwood J."/>
            <person name="Schmutz J."/>
            <person name="Shapiro H."/>
            <person name="Grigoriev I.V."/>
            <person name="Buss L.W."/>
            <person name="Schierwater B."/>
            <person name="Dellaporta S.L."/>
            <person name="Rokhsar D.S."/>
        </authorList>
    </citation>
    <scope>NUCLEOTIDE SEQUENCE [LARGE SCALE GENOMIC DNA]</scope>
    <source>
        <strain evidence="7 8">Grell-BS-1999</strain>
    </source>
</reference>
<dbReference type="CTD" id="6759610"/>
<feature type="non-terminal residue" evidence="7">
    <location>
        <position position="1"/>
    </location>
</feature>
<organism evidence="7 8">
    <name type="scientific">Trichoplax adhaerens</name>
    <name type="common">Trichoplax reptans</name>
    <dbReference type="NCBI Taxonomy" id="10228"/>
    <lineage>
        <taxon>Eukaryota</taxon>
        <taxon>Metazoa</taxon>
        <taxon>Placozoa</taxon>
        <taxon>Uniplacotomia</taxon>
        <taxon>Trichoplacea</taxon>
        <taxon>Trichoplacidae</taxon>
        <taxon>Trichoplax</taxon>
    </lineage>
</organism>
<dbReference type="PhylomeDB" id="B3SDS8"/>
<dbReference type="OrthoDB" id="5969272at2759"/>
<dbReference type="SUPFAM" id="SSF49265">
    <property type="entry name" value="Fibronectin type III"/>
    <property type="match status" value="1"/>
</dbReference>
<sequence>VPNTYPSDINVTTLTSTSIYISWQPMPLFERNGIITVYNISYHSLQRNHNGIIQVDGSTLSNVLSNLLPYTTYNVTVRASTSVGFGPTS</sequence>
<dbReference type="STRING" id="10228.B3SDS8"/>
<keyword evidence="8" id="KW-1185">Reference proteome</keyword>
<protein>
    <recommendedName>
        <fullName evidence="6">Fibronectin type-III domain-containing protein</fullName>
    </recommendedName>
</protein>
<dbReference type="HOGENOM" id="CLU_181182_0_0_1"/>
<keyword evidence="5" id="KW-0325">Glycoprotein</keyword>
<dbReference type="InParanoid" id="B3SDS8"/>
<dbReference type="FunFam" id="2.60.40.10:FF:000028">
    <property type="entry name" value="Neuronal cell adhesion molecule"/>
    <property type="match status" value="1"/>
</dbReference>
<dbReference type="Gene3D" id="2.60.40.10">
    <property type="entry name" value="Immunoglobulins"/>
    <property type="match status" value="1"/>
</dbReference>
<dbReference type="Pfam" id="PF00041">
    <property type="entry name" value="fn3"/>
    <property type="match status" value="1"/>
</dbReference>
<keyword evidence="3" id="KW-1015">Disulfide bond</keyword>
<dbReference type="InterPro" id="IPR003961">
    <property type="entry name" value="FN3_dom"/>
</dbReference>
<name>B3SDS8_TRIAD</name>
<accession>B3SDS8</accession>
<dbReference type="InterPro" id="IPR050379">
    <property type="entry name" value="Type-I_Cytokine_Rcpt"/>
</dbReference>
<evidence type="ECO:0000256" key="4">
    <source>
        <dbReference type="ARBA" id="ARBA00023170"/>
    </source>
</evidence>
<dbReference type="InterPro" id="IPR013783">
    <property type="entry name" value="Ig-like_fold"/>
</dbReference>
<dbReference type="InterPro" id="IPR036116">
    <property type="entry name" value="FN3_sf"/>
</dbReference>